<dbReference type="RefSeq" id="WP_219200798.1">
    <property type="nucleotide sequence ID" value="NZ_JAHWQX010000002.1"/>
</dbReference>
<sequence>MNVVPIPQRSSNLDAEQALLGAIMLNNEAYDIAIKAGLREDDFTEMAHAEIFRAAGRLIEGERVVNPVTLKTALPDVDIAPNLSISQYLARLAVEAVSIVNVPDYADAIIKEWVRNEFSQCSQLYAQAAQMRDDLELADQIEEIDARLQAARARLAGEDADGKSFAKVAPSSLDATLKAKSGEKAFGIDYHIPPLKQLIGPLMGGTAIVVGGLTKHGKSALAQQISRGAADEGHPVFYYSGEMSAEELAMREKARDTGISVKRQSEGALTDTEAETLFHASQKVGKLPITVQDRRCTVDQLIAQVRALKKASRGVMPVVVVDSMLLLDRNRFERRMNEYEFADYVMDKFKATARSLNLPVIVLAQLKKNTIEKDRRYAIKRDVAYFKQAISRRPRASDLYGSVEKHADHVVIVFNPEVVLKDMEPAEGTDEYVFWEDVLSSVKDRAEILLSLSRSAQWPARRTVHWSGVRHHFAFQSDVQRNLF</sequence>
<evidence type="ECO:0000313" key="2">
    <source>
        <dbReference type="EMBL" id="MBW3096830.1"/>
    </source>
</evidence>
<dbReference type="PROSITE" id="PS51199">
    <property type="entry name" value="SF4_HELICASE"/>
    <property type="match status" value="1"/>
</dbReference>
<reference evidence="2" key="1">
    <citation type="submission" date="2021-07" db="EMBL/GenBank/DDBJ databases">
        <title>Pseudohoeflea marina sp. nov. a polyhydroxyalcanoate-producing bacterium.</title>
        <authorList>
            <person name="Zheng W."/>
            <person name="Yu S."/>
            <person name="Huang Y."/>
        </authorList>
    </citation>
    <scope>NUCLEOTIDE SEQUENCE</scope>
    <source>
        <strain evidence="2">DP4N28-3</strain>
    </source>
</reference>
<dbReference type="Pfam" id="PF03796">
    <property type="entry name" value="DnaB_C"/>
    <property type="match status" value="1"/>
</dbReference>
<evidence type="ECO:0000313" key="3">
    <source>
        <dbReference type="Proteomes" id="UP001430804"/>
    </source>
</evidence>
<dbReference type="Proteomes" id="UP001430804">
    <property type="component" value="Unassembled WGS sequence"/>
</dbReference>
<dbReference type="PANTHER" id="PTHR30153:SF2">
    <property type="entry name" value="REPLICATIVE DNA HELICASE"/>
    <property type="match status" value="1"/>
</dbReference>
<dbReference type="EMBL" id="JAHWQX010000002">
    <property type="protein sequence ID" value="MBW3096830.1"/>
    <property type="molecule type" value="Genomic_DNA"/>
</dbReference>
<accession>A0ABS6WM20</accession>
<name>A0ABS6WM20_9HYPH</name>
<comment type="caution">
    <text evidence="2">The sequence shown here is derived from an EMBL/GenBank/DDBJ whole genome shotgun (WGS) entry which is preliminary data.</text>
</comment>
<organism evidence="2 3">
    <name type="scientific">Pseudohoeflea coraliihabitans</name>
    <dbReference type="NCBI Taxonomy" id="2860393"/>
    <lineage>
        <taxon>Bacteria</taxon>
        <taxon>Pseudomonadati</taxon>
        <taxon>Pseudomonadota</taxon>
        <taxon>Alphaproteobacteria</taxon>
        <taxon>Hyphomicrobiales</taxon>
        <taxon>Rhizobiaceae</taxon>
        <taxon>Pseudohoeflea</taxon>
    </lineage>
</organism>
<gene>
    <name evidence="2" type="ORF">KY465_06020</name>
</gene>
<feature type="domain" description="SF4 helicase" evidence="1">
    <location>
        <begin position="181"/>
        <end position="403"/>
    </location>
</feature>
<dbReference type="PANTHER" id="PTHR30153">
    <property type="entry name" value="REPLICATIVE DNA HELICASE DNAB"/>
    <property type="match status" value="1"/>
</dbReference>
<keyword evidence="3" id="KW-1185">Reference proteome</keyword>
<evidence type="ECO:0000259" key="1">
    <source>
        <dbReference type="PROSITE" id="PS51199"/>
    </source>
</evidence>
<dbReference type="InterPro" id="IPR007693">
    <property type="entry name" value="DNA_helicase_DnaB-like_N"/>
</dbReference>
<protein>
    <submittedName>
        <fullName evidence="2">AAA family ATPase</fullName>
    </submittedName>
</protein>
<dbReference type="InterPro" id="IPR007694">
    <property type="entry name" value="DNA_helicase_DnaB-like_C"/>
</dbReference>
<dbReference type="Pfam" id="PF00772">
    <property type="entry name" value="DnaB"/>
    <property type="match status" value="1"/>
</dbReference>
<proteinExistence type="predicted"/>